<dbReference type="EMBL" id="FJUW01000095">
    <property type="protein sequence ID" value="CZT13696.1"/>
    <property type="molecule type" value="Genomic_DNA"/>
</dbReference>
<name>A0A1E1LTA9_9HELO</name>
<dbReference type="Proteomes" id="UP000178129">
    <property type="component" value="Unassembled WGS sequence"/>
</dbReference>
<evidence type="ECO:0000313" key="1">
    <source>
        <dbReference type="EMBL" id="CZT13696.1"/>
    </source>
</evidence>
<comment type="caution">
    <text evidence="1">The sequence shown here is derived from an EMBL/GenBank/DDBJ whole genome shotgun (WGS) entry which is preliminary data.</text>
</comment>
<accession>A0A1E1LTA9</accession>
<reference evidence="2" key="1">
    <citation type="submission" date="2016-03" db="EMBL/GenBank/DDBJ databases">
        <authorList>
            <person name="Ploux O."/>
        </authorList>
    </citation>
    <scope>NUCLEOTIDE SEQUENCE [LARGE SCALE GENOMIC DNA]</scope>
    <source>
        <strain evidence="2">UK7</strain>
    </source>
</reference>
<keyword evidence="2" id="KW-1185">Reference proteome</keyword>
<protein>
    <submittedName>
        <fullName evidence="1">Uncharacterized protein</fullName>
    </submittedName>
</protein>
<proteinExistence type="predicted"/>
<evidence type="ECO:0000313" key="2">
    <source>
        <dbReference type="Proteomes" id="UP000178129"/>
    </source>
</evidence>
<sequence length="31" mass="3495">MAAETPSDIFQPNAALDLNIPIAIFDFWFPE</sequence>
<organism evidence="1 2">
    <name type="scientific">Rhynchosporium graminicola</name>
    <dbReference type="NCBI Taxonomy" id="2792576"/>
    <lineage>
        <taxon>Eukaryota</taxon>
        <taxon>Fungi</taxon>
        <taxon>Dikarya</taxon>
        <taxon>Ascomycota</taxon>
        <taxon>Pezizomycotina</taxon>
        <taxon>Leotiomycetes</taxon>
        <taxon>Helotiales</taxon>
        <taxon>Ploettnerulaceae</taxon>
        <taxon>Rhynchosporium</taxon>
    </lineage>
</organism>
<gene>
    <name evidence="1" type="ORF">RCO7_15261</name>
</gene>
<dbReference type="InParanoid" id="A0A1E1LTA9"/>
<dbReference type="AlphaFoldDB" id="A0A1E1LTA9"/>